<keyword evidence="3" id="KW-1185">Reference proteome</keyword>
<sequence>MRFLVVGDSDSYIKWGAALASTLGPEWQKQLVVLASPVKPSPAQLEAALAATDFCSADAREVPLAELQQLIEQERPDVVLAALRGPVVRVVARAVRGVLGHRPVLLSGLPGITIPAARKAVTYRSHVDMVVLHSRREVREFSALAAEMGSTQRFGLATLPFIPADAHPAGPAASGSAPAGSAPSGSAPSGTDVIFASQAIVPREREDRLLLLGWLAELARRGPERRVVVKVRAVGGEAQTHAETYDFAELMRELDPPAPSNLVVEGGPMGQHLARAGALVTVSSTAAIEAVAAGIPVLLPNDFGVSPHLINVVFEGSGLFGDSEQLMAGEFHQAAPEWCDDNYLHGREHDSWVGMLDELVAANARATLPWRMARETVVGGGLRRAWDRRKALGTYDHSISGSLAWLVGVPLRAVVRRLRRIRAS</sequence>
<dbReference type="AlphaFoldDB" id="A0A542YHA3"/>
<protein>
    <submittedName>
        <fullName evidence="2">Uncharacterized protein</fullName>
    </submittedName>
</protein>
<accession>A0A542YHA3</accession>
<dbReference type="SUPFAM" id="SSF53756">
    <property type="entry name" value="UDP-Glycosyltransferase/glycogen phosphorylase"/>
    <property type="match status" value="1"/>
</dbReference>
<dbReference type="RefSeq" id="WP_141879724.1">
    <property type="nucleotide sequence ID" value="NZ_VFOM01000001.1"/>
</dbReference>
<evidence type="ECO:0000256" key="1">
    <source>
        <dbReference type="SAM" id="MobiDB-lite"/>
    </source>
</evidence>
<organism evidence="2 3">
    <name type="scientific">Homoserinimonas aerilata</name>
    <dbReference type="NCBI Taxonomy" id="1162970"/>
    <lineage>
        <taxon>Bacteria</taxon>
        <taxon>Bacillati</taxon>
        <taxon>Actinomycetota</taxon>
        <taxon>Actinomycetes</taxon>
        <taxon>Micrococcales</taxon>
        <taxon>Microbacteriaceae</taxon>
        <taxon>Homoserinimonas</taxon>
    </lineage>
</organism>
<name>A0A542YHA3_9MICO</name>
<evidence type="ECO:0000313" key="2">
    <source>
        <dbReference type="EMBL" id="TQL47483.1"/>
    </source>
</evidence>
<dbReference type="InterPro" id="IPR046561">
    <property type="entry name" value="DUF6716"/>
</dbReference>
<dbReference type="EMBL" id="VFOM01000001">
    <property type="protein sequence ID" value="TQL47483.1"/>
    <property type="molecule type" value="Genomic_DNA"/>
</dbReference>
<dbReference type="OrthoDB" id="8441777at2"/>
<comment type="caution">
    <text evidence="2">The sequence shown here is derived from an EMBL/GenBank/DDBJ whole genome shotgun (WGS) entry which is preliminary data.</text>
</comment>
<reference evidence="2 3" key="1">
    <citation type="submission" date="2019-06" db="EMBL/GenBank/DDBJ databases">
        <title>Sequencing the genomes of 1000 actinobacteria strains.</title>
        <authorList>
            <person name="Klenk H.-P."/>
        </authorList>
    </citation>
    <scope>NUCLEOTIDE SEQUENCE [LARGE SCALE GENOMIC DNA]</scope>
    <source>
        <strain evidence="2 3">DSM 26477</strain>
    </source>
</reference>
<evidence type="ECO:0000313" key="3">
    <source>
        <dbReference type="Proteomes" id="UP000317998"/>
    </source>
</evidence>
<dbReference type="Pfam" id="PF20471">
    <property type="entry name" value="DUF6716"/>
    <property type="match status" value="1"/>
</dbReference>
<feature type="region of interest" description="Disordered" evidence="1">
    <location>
        <begin position="169"/>
        <end position="188"/>
    </location>
</feature>
<dbReference type="Proteomes" id="UP000317998">
    <property type="component" value="Unassembled WGS sequence"/>
</dbReference>
<proteinExistence type="predicted"/>
<gene>
    <name evidence="2" type="ORF">FB562_0544</name>
</gene>